<reference evidence="2" key="1">
    <citation type="submission" date="2016-04" db="EMBL/GenBank/DDBJ databases">
        <authorList>
            <person name="Quiroz-Castaneda R.E."/>
            <person name="Martinez-Ocampo F."/>
        </authorList>
    </citation>
    <scope>NUCLEOTIDE SEQUENCE [LARGE SCALE GENOMIC DNA]</scope>
    <source>
        <strain evidence="2">INIFAP01</strain>
    </source>
</reference>
<proteinExistence type="predicted"/>
<evidence type="ECO:0000313" key="1">
    <source>
        <dbReference type="EMBL" id="OAL09939.1"/>
    </source>
</evidence>
<dbReference type="STRING" id="432608.A6V39_03440"/>
<keyword evidence="2" id="KW-1185">Reference proteome</keyword>
<protein>
    <submittedName>
        <fullName evidence="1">Uncharacterized protein</fullName>
    </submittedName>
</protein>
<name>A0A1A9QE09_9MOLU</name>
<sequence length="61" mass="7237">MSQAEEQATQPKIVKIKKGYGVCKWLNLQIRRSTLKWKEENCKKFAERHLNVKFEDSAQRS</sequence>
<gene>
    <name evidence="1" type="ORF">A6V39_03440</name>
</gene>
<comment type="caution">
    <text evidence="1">The sequence shown here is derived from an EMBL/GenBank/DDBJ whole genome shotgun (WGS) entry which is preliminary data.</text>
</comment>
<dbReference type="EMBL" id="LWUJ01000012">
    <property type="protein sequence ID" value="OAL09939.1"/>
    <property type="molecule type" value="Genomic_DNA"/>
</dbReference>
<dbReference type="AlphaFoldDB" id="A0A1A9QE09"/>
<accession>A0A1A9QE09</accession>
<dbReference type="Proteomes" id="UP000077623">
    <property type="component" value="Unassembled WGS sequence"/>
</dbReference>
<organism evidence="1 2">
    <name type="scientific">Candidatus Mycoplasma haematobovis</name>
    <dbReference type="NCBI Taxonomy" id="432608"/>
    <lineage>
        <taxon>Bacteria</taxon>
        <taxon>Bacillati</taxon>
        <taxon>Mycoplasmatota</taxon>
        <taxon>Mollicutes</taxon>
        <taxon>Mycoplasmataceae</taxon>
        <taxon>Mycoplasma</taxon>
    </lineage>
</organism>
<evidence type="ECO:0000313" key="2">
    <source>
        <dbReference type="Proteomes" id="UP000077623"/>
    </source>
</evidence>